<evidence type="ECO:0000313" key="1">
    <source>
        <dbReference type="EMBL" id="KIW65533.1"/>
    </source>
</evidence>
<evidence type="ECO:0000313" key="2">
    <source>
        <dbReference type="Proteomes" id="UP000054266"/>
    </source>
</evidence>
<gene>
    <name evidence="1" type="ORF">PV04_07787</name>
</gene>
<name>A0A0D2FC39_9EURO</name>
<keyword evidence="2" id="KW-1185">Reference proteome</keyword>
<organism evidence="1 2">
    <name type="scientific">Phialophora macrospora</name>
    <dbReference type="NCBI Taxonomy" id="1851006"/>
    <lineage>
        <taxon>Eukaryota</taxon>
        <taxon>Fungi</taxon>
        <taxon>Dikarya</taxon>
        <taxon>Ascomycota</taxon>
        <taxon>Pezizomycotina</taxon>
        <taxon>Eurotiomycetes</taxon>
        <taxon>Chaetothyriomycetidae</taxon>
        <taxon>Chaetothyriales</taxon>
        <taxon>Herpotrichiellaceae</taxon>
        <taxon>Phialophora</taxon>
    </lineage>
</organism>
<protein>
    <recommendedName>
        <fullName evidence="3">SnoaL-like domain-containing protein</fullName>
    </recommendedName>
</protein>
<proteinExistence type="predicted"/>
<dbReference type="STRING" id="5601.A0A0D2FC39"/>
<dbReference type="AlphaFoldDB" id="A0A0D2FC39"/>
<dbReference type="HOGENOM" id="CLU_067875_0_0_1"/>
<dbReference type="Proteomes" id="UP000054266">
    <property type="component" value="Unassembled WGS sequence"/>
</dbReference>
<accession>A0A0D2FC39</accession>
<evidence type="ECO:0008006" key="3">
    <source>
        <dbReference type="Google" id="ProtNLM"/>
    </source>
</evidence>
<reference evidence="1 2" key="1">
    <citation type="submission" date="2015-01" db="EMBL/GenBank/DDBJ databases">
        <title>The Genome Sequence of Capronia semiimmersa CBS27337.</title>
        <authorList>
            <consortium name="The Broad Institute Genomics Platform"/>
            <person name="Cuomo C."/>
            <person name="de Hoog S."/>
            <person name="Gorbushina A."/>
            <person name="Stielow B."/>
            <person name="Teixiera M."/>
            <person name="Abouelleil A."/>
            <person name="Chapman S.B."/>
            <person name="Priest M."/>
            <person name="Young S.K."/>
            <person name="Wortman J."/>
            <person name="Nusbaum C."/>
            <person name="Birren B."/>
        </authorList>
    </citation>
    <scope>NUCLEOTIDE SEQUENCE [LARGE SCALE GENOMIC DNA]</scope>
    <source>
        <strain evidence="1 2">CBS 27337</strain>
    </source>
</reference>
<dbReference type="EMBL" id="KN846960">
    <property type="protein sequence ID" value="KIW65533.1"/>
    <property type="molecule type" value="Genomic_DNA"/>
</dbReference>
<sequence length="269" mass="30617">MGYNVLPEESEPVVTSHINGSLEETIARYQISELCKDGLFTVMPRNGRTTAVCLPGREPMYERSSMARRATRFWTHNVFLGLRVAPTAWSGGLTIEKFIEVSIKGRANGDFIMHRENGTLANVNLAKQRGIGKMKATITQRFTIEGVPVDVECDCRFIFFVKIEDGEWKTQFVRLFYEKDKVTPVDGKTMPEGVFVKEELDKYTEGYKFLAIAQNSLGHPILDGLPNASNQGWYDMYKAMADWLQGQDVNLFWEKSLGMLDILRKRVRA</sequence>